<dbReference type="InterPro" id="IPR049326">
    <property type="entry name" value="Rhodopsin_dom_fungi"/>
</dbReference>
<dbReference type="OrthoDB" id="5022096at2759"/>
<feature type="transmembrane region" description="Helical" evidence="6">
    <location>
        <begin position="34"/>
        <end position="59"/>
    </location>
</feature>
<feature type="transmembrane region" description="Helical" evidence="6">
    <location>
        <begin position="119"/>
        <end position="139"/>
    </location>
</feature>
<name>A0A2J6RJE7_HYAVF</name>
<organism evidence="8 9">
    <name type="scientific">Hyaloscypha variabilis (strain UAMH 11265 / GT02V1 / F)</name>
    <name type="common">Meliniomyces variabilis</name>
    <dbReference type="NCBI Taxonomy" id="1149755"/>
    <lineage>
        <taxon>Eukaryota</taxon>
        <taxon>Fungi</taxon>
        <taxon>Dikarya</taxon>
        <taxon>Ascomycota</taxon>
        <taxon>Pezizomycotina</taxon>
        <taxon>Leotiomycetes</taxon>
        <taxon>Helotiales</taxon>
        <taxon>Hyaloscyphaceae</taxon>
        <taxon>Hyaloscypha</taxon>
        <taxon>Hyaloscypha variabilis</taxon>
    </lineage>
</organism>
<dbReference type="GO" id="GO:0016020">
    <property type="term" value="C:membrane"/>
    <property type="evidence" value="ECO:0007669"/>
    <property type="project" value="UniProtKB-SubCell"/>
</dbReference>
<dbReference type="Pfam" id="PF20684">
    <property type="entry name" value="Fung_rhodopsin"/>
    <property type="match status" value="1"/>
</dbReference>
<accession>A0A2J6RJE7</accession>
<dbReference type="PANTHER" id="PTHR33048:SF129">
    <property type="entry name" value="INTEGRAL MEMBRANE PROTEIN-RELATED"/>
    <property type="match status" value="1"/>
</dbReference>
<proteinExistence type="inferred from homology"/>
<dbReference type="Proteomes" id="UP000235786">
    <property type="component" value="Unassembled WGS sequence"/>
</dbReference>
<keyword evidence="9" id="KW-1185">Reference proteome</keyword>
<dbReference type="InterPro" id="IPR052337">
    <property type="entry name" value="SAT4-like"/>
</dbReference>
<evidence type="ECO:0000256" key="5">
    <source>
        <dbReference type="ARBA" id="ARBA00038359"/>
    </source>
</evidence>
<dbReference type="AlphaFoldDB" id="A0A2J6RJE7"/>
<protein>
    <recommendedName>
        <fullName evidence="7">Rhodopsin domain-containing protein</fullName>
    </recommendedName>
</protein>
<reference evidence="8 9" key="1">
    <citation type="submission" date="2016-04" db="EMBL/GenBank/DDBJ databases">
        <title>A degradative enzymes factory behind the ericoid mycorrhizal symbiosis.</title>
        <authorList>
            <consortium name="DOE Joint Genome Institute"/>
            <person name="Martino E."/>
            <person name="Morin E."/>
            <person name="Grelet G."/>
            <person name="Kuo A."/>
            <person name="Kohler A."/>
            <person name="Daghino S."/>
            <person name="Barry K."/>
            <person name="Choi C."/>
            <person name="Cichocki N."/>
            <person name="Clum A."/>
            <person name="Copeland A."/>
            <person name="Hainaut M."/>
            <person name="Haridas S."/>
            <person name="Labutti K."/>
            <person name="Lindquist E."/>
            <person name="Lipzen A."/>
            <person name="Khouja H.-R."/>
            <person name="Murat C."/>
            <person name="Ohm R."/>
            <person name="Olson A."/>
            <person name="Spatafora J."/>
            <person name="Veneault-Fourrey C."/>
            <person name="Henrissat B."/>
            <person name="Grigoriev I."/>
            <person name="Martin F."/>
            <person name="Perotto S."/>
        </authorList>
    </citation>
    <scope>NUCLEOTIDE SEQUENCE [LARGE SCALE GENOMIC DNA]</scope>
    <source>
        <strain evidence="8 9">F</strain>
    </source>
</reference>
<feature type="transmembrane region" description="Helical" evidence="6">
    <location>
        <begin position="71"/>
        <end position="91"/>
    </location>
</feature>
<evidence type="ECO:0000256" key="4">
    <source>
        <dbReference type="ARBA" id="ARBA00023136"/>
    </source>
</evidence>
<feature type="domain" description="Rhodopsin" evidence="7">
    <location>
        <begin position="4"/>
        <end position="217"/>
    </location>
</feature>
<comment type="similarity">
    <text evidence="5">Belongs to the SAT4 family.</text>
</comment>
<keyword evidence="2 6" id="KW-0812">Transmembrane</keyword>
<evidence type="ECO:0000256" key="1">
    <source>
        <dbReference type="ARBA" id="ARBA00004141"/>
    </source>
</evidence>
<keyword evidence="4 6" id="KW-0472">Membrane</keyword>
<feature type="transmembrane region" description="Helical" evidence="6">
    <location>
        <begin position="151"/>
        <end position="171"/>
    </location>
</feature>
<dbReference type="EMBL" id="KZ613947">
    <property type="protein sequence ID" value="PMD38653.1"/>
    <property type="molecule type" value="Genomic_DNA"/>
</dbReference>
<evidence type="ECO:0000313" key="8">
    <source>
        <dbReference type="EMBL" id="PMD38653.1"/>
    </source>
</evidence>
<evidence type="ECO:0000256" key="6">
    <source>
        <dbReference type="SAM" id="Phobius"/>
    </source>
</evidence>
<comment type="subcellular location">
    <subcellularLocation>
        <location evidence="1">Membrane</location>
        <topology evidence="1">Multi-pass membrane protein</topology>
    </subcellularLocation>
</comment>
<evidence type="ECO:0000313" key="9">
    <source>
        <dbReference type="Proteomes" id="UP000235786"/>
    </source>
</evidence>
<dbReference type="PANTHER" id="PTHR33048">
    <property type="entry name" value="PTH11-LIKE INTEGRAL MEMBRANE PROTEIN (AFU_ORTHOLOGUE AFUA_5G11245)"/>
    <property type="match status" value="1"/>
</dbReference>
<evidence type="ECO:0000256" key="3">
    <source>
        <dbReference type="ARBA" id="ARBA00022989"/>
    </source>
</evidence>
<sequence length="239" mass="26908">MEIIVSSLFVAAIIEGLGRHNYYVTLEEKVDIFRLLFVASILAPWVSCLARISMALMLLQFDSSALWRVTLWAAIGFQVAVAFTSELAMLLSCHPIRAMWDDVPNARCWTPQQIAVSTYMFSGVTMISDLAFAIMPLYFIWGMNRLLVERILVSVLMALGLCATTAVAVKIYLAGISDMTNPDTYRESLRIYLWCRLEEYLLIAAACVPFLKSLVERNLKRIGVAEFAHVTMELNSFSN</sequence>
<evidence type="ECO:0000256" key="2">
    <source>
        <dbReference type="ARBA" id="ARBA00022692"/>
    </source>
</evidence>
<gene>
    <name evidence="8" type="ORF">L207DRAFT_544755</name>
</gene>
<keyword evidence="3 6" id="KW-1133">Transmembrane helix</keyword>
<evidence type="ECO:0000259" key="7">
    <source>
        <dbReference type="Pfam" id="PF20684"/>
    </source>
</evidence>